<proteinExistence type="predicted"/>
<gene>
    <name evidence="1" type="ORF">KB874_19610</name>
</gene>
<evidence type="ECO:0000313" key="1">
    <source>
        <dbReference type="EMBL" id="MBS0126294.1"/>
    </source>
</evidence>
<evidence type="ECO:0000313" key="2">
    <source>
        <dbReference type="Proteomes" id="UP000681356"/>
    </source>
</evidence>
<organism evidence="1 2">
    <name type="scientific">Thetidibacter halocola</name>
    <dbReference type="NCBI Taxonomy" id="2827239"/>
    <lineage>
        <taxon>Bacteria</taxon>
        <taxon>Pseudomonadati</taxon>
        <taxon>Pseudomonadota</taxon>
        <taxon>Alphaproteobacteria</taxon>
        <taxon>Rhodobacterales</taxon>
        <taxon>Roseobacteraceae</taxon>
        <taxon>Thetidibacter</taxon>
    </lineage>
</organism>
<dbReference type="EMBL" id="JAGTUU010000009">
    <property type="protein sequence ID" value="MBS0126294.1"/>
    <property type="molecule type" value="Genomic_DNA"/>
</dbReference>
<sequence>MLTVSLRHGFGKLMKETQEAGIFDPAVLDHACTLQQRLIRDIDSCGGAPMPTRSDEGDLLWLGGTDESRALSEVERCLDRFITKASYVSHALEAEIALERRRAQLGAL</sequence>
<accession>A0A8J7WJT6</accession>
<reference evidence="1" key="1">
    <citation type="submission" date="2021-04" db="EMBL/GenBank/DDBJ databases">
        <authorList>
            <person name="Yoon J."/>
        </authorList>
    </citation>
    <scope>NUCLEOTIDE SEQUENCE</scope>
    <source>
        <strain evidence="1">KMU-90</strain>
    </source>
</reference>
<comment type="caution">
    <text evidence="1">The sequence shown here is derived from an EMBL/GenBank/DDBJ whole genome shotgun (WGS) entry which is preliminary data.</text>
</comment>
<dbReference type="RefSeq" id="WP_212538262.1">
    <property type="nucleotide sequence ID" value="NZ_JAGTUU010000009.1"/>
</dbReference>
<dbReference type="Proteomes" id="UP000681356">
    <property type="component" value="Unassembled WGS sequence"/>
</dbReference>
<name>A0A8J7WJT6_9RHOB</name>
<dbReference type="AlphaFoldDB" id="A0A8J7WJT6"/>
<keyword evidence="2" id="KW-1185">Reference proteome</keyword>
<protein>
    <submittedName>
        <fullName evidence="1">Uncharacterized protein</fullName>
    </submittedName>
</protein>